<feature type="domain" description="Peptidase S1" evidence="9">
    <location>
        <begin position="20"/>
        <end position="241"/>
    </location>
</feature>
<evidence type="ECO:0000256" key="7">
    <source>
        <dbReference type="ARBA" id="ARBA00023157"/>
    </source>
</evidence>
<protein>
    <recommendedName>
        <fullName evidence="9">Peptidase S1 domain-containing protein</fullName>
    </recommendedName>
</protein>
<dbReference type="InterPro" id="IPR033116">
    <property type="entry name" value="TRYPSIN_SER"/>
</dbReference>
<dbReference type="SMART" id="SM00020">
    <property type="entry name" value="Tryp_SPc"/>
    <property type="match status" value="1"/>
</dbReference>
<dbReference type="Gene3D" id="2.40.10.10">
    <property type="entry name" value="Trypsin-like serine proteases"/>
    <property type="match status" value="2"/>
</dbReference>
<dbReference type="OrthoDB" id="10059102at2759"/>
<dbReference type="EMBL" id="NEVH01002991">
    <property type="protein sequence ID" value="PNF41031.1"/>
    <property type="molecule type" value="Genomic_DNA"/>
</dbReference>
<evidence type="ECO:0000256" key="2">
    <source>
        <dbReference type="ARBA" id="ARBA00022670"/>
    </source>
</evidence>
<organism evidence="10 11">
    <name type="scientific">Cryptotermes secundus</name>
    <dbReference type="NCBI Taxonomy" id="105785"/>
    <lineage>
        <taxon>Eukaryota</taxon>
        <taxon>Metazoa</taxon>
        <taxon>Ecdysozoa</taxon>
        <taxon>Arthropoda</taxon>
        <taxon>Hexapoda</taxon>
        <taxon>Insecta</taxon>
        <taxon>Pterygota</taxon>
        <taxon>Neoptera</taxon>
        <taxon>Polyneoptera</taxon>
        <taxon>Dictyoptera</taxon>
        <taxon>Blattodea</taxon>
        <taxon>Blattoidea</taxon>
        <taxon>Termitoidae</taxon>
        <taxon>Kalotermitidae</taxon>
        <taxon>Cryptotermitinae</taxon>
        <taxon>Cryptotermes</taxon>
    </lineage>
</organism>
<evidence type="ECO:0000256" key="8">
    <source>
        <dbReference type="RuleBase" id="RU363034"/>
    </source>
</evidence>
<keyword evidence="11" id="KW-1185">Reference proteome</keyword>
<dbReference type="PROSITE" id="PS00134">
    <property type="entry name" value="TRYPSIN_HIS"/>
    <property type="match status" value="1"/>
</dbReference>
<reference evidence="10 11" key="1">
    <citation type="submission" date="2017-12" db="EMBL/GenBank/DDBJ databases">
        <title>Hemimetabolous genomes reveal molecular basis of termite eusociality.</title>
        <authorList>
            <person name="Harrison M.C."/>
            <person name="Jongepier E."/>
            <person name="Robertson H.M."/>
            <person name="Arning N."/>
            <person name="Bitard-Feildel T."/>
            <person name="Chao H."/>
            <person name="Childers C.P."/>
            <person name="Dinh H."/>
            <person name="Doddapaneni H."/>
            <person name="Dugan S."/>
            <person name="Gowin J."/>
            <person name="Greiner C."/>
            <person name="Han Y."/>
            <person name="Hu H."/>
            <person name="Hughes D.S.T."/>
            <person name="Huylmans A.-K."/>
            <person name="Kemena C."/>
            <person name="Kremer L.P.M."/>
            <person name="Lee S.L."/>
            <person name="Lopez-Ezquerra A."/>
            <person name="Mallet L."/>
            <person name="Monroy-Kuhn J.M."/>
            <person name="Moser A."/>
            <person name="Murali S.C."/>
            <person name="Muzny D.M."/>
            <person name="Otani S."/>
            <person name="Piulachs M.-D."/>
            <person name="Poelchau M."/>
            <person name="Qu J."/>
            <person name="Schaub F."/>
            <person name="Wada-Katsumata A."/>
            <person name="Worley K.C."/>
            <person name="Xie Q."/>
            <person name="Ylla G."/>
            <person name="Poulsen M."/>
            <person name="Gibbs R.A."/>
            <person name="Schal C."/>
            <person name="Richards S."/>
            <person name="Belles X."/>
            <person name="Korb J."/>
            <person name="Bornberg-Bauer E."/>
        </authorList>
    </citation>
    <scope>NUCLEOTIDE SEQUENCE [LARGE SCALE GENOMIC DNA]</scope>
    <source>
        <tissue evidence="10">Whole body</tissue>
    </source>
</reference>
<gene>
    <name evidence="10" type="ORF">B7P43_G08501</name>
</gene>
<evidence type="ECO:0000256" key="1">
    <source>
        <dbReference type="ARBA" id="ARBA00007664"/>
    </source>
</evidence>
<dbReference type="AlphaFoldDB" id="A0A2J7RJM2"/>
<evidence type="ECO:0000313" key="10">
    <source>
        <dbReference type="EMBL" id="PNF41031.1"/>
    </source>
</evidence>
<dbReference type="InterPro" id="IPR001314">
    <property type="entry name" value="Peptidase_S1A"/>
</dbReference>
<dbReference type="Proteomes" id="UP000235965">
    <property type="component" value="Unassembled WGS sequence"/>
</dbReference>
<dbReference type="CDD" id="cd00190">
    <property type="entry name" value="Tryp_SPc"/>
    <property type="match status" value="1"/>
</dbReference>
<evidence type="ECO:0000259" key="9">
    <source>
        <dbReference type="PROSITE" id="PS50240"/>
    </source>
</evidence>
<keyword evidence="7" id="KW-1015">Disulfide bond</keyword>
<keyword evidence="3" id="KW-0732">Signal</keyword>
<dbReference type="InterPro" id="IPR018114">
    <property type="entry name" value="TRYPSIN_HIS"/>
</dbReference>
<keyword evidence="5 8" id="KW-0720">Serine protease</keyword>
<dbReference type="InterPro" id="IPR001254">
    <property type="entry name" value="Trypsin_dom"/>
</dbReference>
<dbReference type="PROSITE" id="PS50240">
    <property type="entry name" value="TRYPSIN_DOM"/>
    <property type="match status" value="1"/>
</dbReference>
<dbReference type="InterPro" id="IPR043504">
    <property type="entry name" value="Peptidase_S1_PA_chymotrypsin"/>
</dbReference>
<dbReference type="GO" id="GO:0004252">
    <property type="term" value="F:serine-type endopeptidase activity"/>
    <property type="evidence" value="ECO:0007669"/>
    <property type="project" value="InterPro"/>
</dbReference>
<dbReference type="InterPro" id="IPR050430">
    <property type="entry name" value="Peptidase_S1"/>
</dbReference>
<dbReference type="InterPro" id="IPR009003">
    <property type="entry name" value="Peptidase_S1_PA"/>
</dbReference>
<dbReference type="PANTHER" id="PTHR24276:SF91">
    <property type="entry name" value="AT26814P-RELATED"/>
    <property type="match status" value="1"/>
</dbReference>
<evidence type="ECO:0000256" key="5">
    <source>
        <dbReference type="ARBA" id="ARBA00022825"/>
    </source>
</evidence>
<dbReference type="PROSITE" id="PS00135">
    <property type="entry name" value="TRYPSIN_SER"/>
    <property type="match status" value="1"/>
</dbReference>
<dbReference type="STRING" id="105785.A0A2J7RJM2"/>
<keyword evidence="4 8" id="KW-0378">Hydrolase</keyword>
<dbReference type="Pfam" id="PF00089">
    <property type="entry name" value="Trypsin"/>
    <property type="match status" value="1"/>
</dbReference>
<accession>A0A2J7RJM2</accession>
<evidence type="ECO:0000313" key="11">
    <source>
        <dbReference type="Proteomes" id="UP000235965"/>
    </source>
</evidence>
<evidence type="ECO:0000256" key="6">
    <source>
        <dbReference type="ARBA" id="ARBA00023145"/>
    </source>
</evidence>
<comment type="similarity">
    <text evidence="1">Belongs to the peptidase S1 family.</text>
</comment>
<proteinExistence type="inferred from homology"/>
<name>A0A2J7RJM2_9NEOP</name>
<evidence type="ECO:0000256" key="4">
    <source>
        <dbReference type="ARBA" id="ARBA00022801"/>
    </source>
</evidence>
<dbReference type="FunCoup" id="A0A2J7RJM2">
    <property type="interactions" value="60"/>
</dbReference>
<dbReference type="PRINTS" id="PR00722">
    <property type="entry name" value="CHYMOTRYPSIN"/>
</dbReference>
<keyword evidence="2 8" id="KW-0645">Protease</keyword>
<sequence>MLAFTGTVPLATRHGPDGRIVGGSPANITNYPYQLSLEFFFMHSCGASIIGANWAVTAAHCVEGLPPASVRLRAGSSTKGVGGTVHPASEVVMHPDYWDADYDIAVIKVSEPFEFSDSVQPISMSSVVPPTGTPVVVTGWGRLSTDGSSPSQLYQVLISVMDYDTCNSAYREAGGLTTRMFCAGVPAGGKDSCNGDSGGPLMANGELSGIVSWGYDCGEAGFPGVYANVAVLKSWVTSVTGIE</sequence>
<keyword evidence="6" id="KW-0865">Zymogen</keyword>
<dbReference type="PANTHER" id="PTHR24276">
    <property type="entry name" value="POLYSERASE-RELATED"/>
    <property type="match status" value="1"/>
</dbReference>
<dbReference type="SUPFAM" id="SSF50494">
    <property type="entry name" value="Trypsin-like serine proteases"/>
    <property type="match status" value="1"/>
</dbReference>
<dbReference type="FunFam" id="2.40.10.10:FF:000077">
    <property type="entry name" value="Predicted protein"/>
    <property type="match status" value="1"/>
</dbReference>
<dbReference type="GO" id="GO:0006508">
    <property type="term" value="P:proteolysis"/>
    <property type="evidence" value="ECO:0007669"/>
    <property type="project" value="UniProtKB-KW"/>
</dbReference>
<comment type="caution">
    <text evidence="10">The sequence shown here is derived from an EMBL/GenBank/DDBJ whole genome shotgun (WGS) entry which is preliminary data.</text>
</comment>
<dbReference type="InParanoid" id="A0A2J7RJM2"/>
<evidence type="ECO:0000256" key="3">
    <source>
        <dbReference type="ARBA" id="ARBA00022729"/>
    </source>
</evidence>